<dbReference type="InterPro" id="IPR000644">
    <property type="entry name" value="CBS_dom"/>
</dbReference>
<evidence type="ECO:0000256" key="5">
    <source>
        <dbReference type="PIRSR" id="PIRSR004692-3"/>
    </source>
</evidence>
<dbReference type="GO" id="GO:1901135">
    <property type="term" value="P:carbohydrate derivative metabolic process"/>
    <property type="evidence" value="ECO:0007669"/>
    <property type="project" value="InterPro"/>
</dbReference>
<sequence>MIDANKYAIKCFQDEAKAILDMIPNLTDDFSKAVDLIYNCKGRFVITGVGKSGHIGAKIAATLASTGTPTFFVNPLDAYHGDLGVFTPDDVVMAISYSGQTDELLRFIPLLLDRNIPIIGVSGNPNSLLAQYSVCHLNVYVDREADALNLAPTSSTTATLAMGDALACALEKVRHFKAADFAQFHPGGSLGRRLLSRVKDFMVSTNLPIVHPDQKISDTIIEISKTKQGIAVALDNNKIAGVVTDGDVRRAMYDKQDRFFDLTVKEIMSTNPKTISENAKLSLAGEMMREYNIHSLIVVDDNFRFVGVIDSFSCL</sequence>
<dbReference type="SUPFAM" id="SSF53697">
    <property type="entry name" value="SIS domain"/>
    <property type="match status" value="1"/>
</dbReference>
<feature type="site" description="Catalytically relevant" evidence="5">
    <location>
        <position position="185"/>
    </location>
</feature>
<dbReference type="Gene3D" id="3.40.50.10490">
    <property type="entry name" value="Glucose-6-phosphate isomerase like protein, domain 1"/>
    <property type="match status" value="1"/>
</dbReference>
<name>A0A412XU41_9BACE</name>
<evidence type="ECO:0000256" key="6">
    <source>
        <dbReference type="PROSITE-ProRule" id="PRU00703"/>
    </source>
</evidence>
<evidence type="ECO:0000259" key="7">
    <source>
        <dbReference type="PROSITE" id="PS51371"/>
    </source>
</evidence>
<gene>
    <name evidence="9" type="ORF">DWW10_21770</name>
</gene>
<dbReference type="InterPro" id="IPR035474">
    <property type="entry name" value="SIS_Kpsf"/>
</dbReference>
<dbReference type="InterPro" id="IPR046342">
    <property type="entry name" value="CBS_dom_sf"/>
</dbReference>
<dbReference type="InterPro" id="IPR050986">
    <property type="entry name" value="GutQ/KpsF_isomerases"/>
</dbReference>
<keyword evidence="2" id="KW-0677">Repeat</keyword>
<comment type="similarity">
    <text evidence="1 4">Belongs to the SIS family. GutQ/KpsF subfamily.</text>
</comment>
<dbReference type="Gene3D" id="3.10.580.10">
    <property type="entry name" value="CBS-domain"/>
    <property type="match status" value="1"/>
</dbReference>
<feature type="domain" description="CBS" evidence="7">
    <location>
        <begin position="268"/>
        <end position="315"/>
    </location>
</feature>
<evidence type="ECO:0000256" key="4">
    <source>
        <dbReference type="PIRNR" id="PIRNR004692"/>
    </source>
</evidence>
<feature type="domain" description="CBS" evidence="7">
    <location>
        <begin position="202"/>
        <end position="258"/>
    </location>
</feature>
<reference evidence="9 10" key="1">
    <citation type="submission" date="2018-08" db="EMBL/GenBank/DDBJ databases">
        <title>A genome reference for cultivated species of the human gut microbiota.</title>
        <authorList>
            <person name="Zou Y."/>
            <person name="Xue W."/>
            <person name="Luo G."/>
        </authorList>
    </citation>
    <scope>NUCLEOTIDE SEQUENCE [LARGE SCALE GENOMIC DNA]</scope>
    <source>
        <strain evidence="9 10">AF14-32</strain>
    </source>
</reference>
<evidence type="ECO:0000259" key="8">
    <source>
        <dbReference type="PROSITE" id="PS51464"/>
    </source>
</evidence>
<protein>
    <submittedName>
        <fullName evidence="9">KpsF/GutQ family sugar-phosphate isomerase</fullName>
    </submittedName>
</protein>
<keyword evidence="3 6" id="KW-0129">CBS domain</keyword>
<evidence type="ECO:0000256" key="3">
    <source>
        <dbReference type="ARBA" id="ARBA00023122"/>
    </source>
</evidence>
<dbReference type="GO" id="GO:0005975">
    <property type="term" value="P:carbohydrate metabolic process"/>
    <property type="evidence" value="ECO:0007669"/>
    <property type="project" value="InterPro"/>
</dbReference>
<comment type="caution">
    <text evidence="9">The sequence shown here is derived from an EMBL/GenBank/DDBJ whole genome shotgun (WGS) entry which is preliminary data.</text>
</comment>
<dbReference type="NCBIfam" id="TIGR00393">
    <property type="entry name" value="kpsF"/>
    <property type="match status" value="1"/>
</dbReference>
<dbReference type="GO" id="GO:0019146">
    <property type="term" value="F:arabinose-5-phosphate isomerase activity"/>
    <property type="evidence" value="ECO:0007669"/>
    <property type="project" value="UniProtKB-ARBA"/>
</dbReference>
<dbReference type="CDD" id="cd05014">
    <property type="entry name" value="SIS_Kpsf"/>
    <property type="match status" value="1"/>
</dbReference>
<dbReference type="CDD" id="cd04604">
    <property type="entry name" value="CBS_pair_SIS_assoc"/>
    <property type="match status" value="1"/>
</dbReference>
<evidence type="ECO:0000256" key="1">
    <source>
        <dbReference type="ARBA" id="ARBA00008165"/>
    </source>
</evidence>
<accession>A0A412XU41</accession>
<dbReference type="GO" id="GO:0097367">
    <property type="term" value="F:carbohydrate derivative binding"/>
    <property type="evidence" value="ECO:0007669"/>
    <property type="project" value="InterPro"/>
</dbReference>
<dbReference type="RefSeq" id="WP_022394457.1">
    <property type="nucleotide sequence ID" value="NZ_QRZF01000022.1"/>
</dbReference>
<proteinExistence type="inferred from homology"/>
<dbReference type="PANTHER" id="PTHR42745">
    <property type="match status" value="1"/>
</dbReference>
<dbReference type="PROSITE" id="PS51371">
    <property type="entry name" value="CBS"/>
    <property type="match status" value="2"/>
</dbReference>
<evidence type="ECO:0000313" key="10">
    <source>
        <dbReference type="Proteomes" id="UP000283850"/>
    </source>
</evidence>
<dbReference type="Pfam" id="PF00571">
    <property type="entry name" value="CBS"/>
    <property type="match status" value="2"/>
</dbReference>
<dbReference type="FunFam" id="3.40.50.10490:FF:000011">
    <property type="entry name" value="Arabinose 5-phosphate isomerase"/>
    <property type="match status" value="1"/>
</dbReference>
<dbReference type="SMART" id="SM00116">
    <property type="entry name" value="CBS"/>
    <property type="match status" value="2"/>
</dbReference>
<evidence type="ECO:0000256" key="2">
    <source>
        <dbReference type="ARBA" id="ARBA00022737"/>
    </source>
</evidence>
<feature type="site" description="Catalytically relevant" evidence="5">
    <location>
        <position position="103"/>
    </location>
</feature>
<dbReference type="InterPro" id="IPR046348">
    <property type="entry name" value="SIS_dom_sf"/>
</dbReference>
<dbReference type="EMBL" id="QRZF01000022">
    <property type="protein sequence ID" value="RGV48589.1"/>
    <property type="molecule type" value="Genomic_DNA"/>
</dbReference>
<dbReference type="Proteomes" id="UP000283850">
    <property type="component" value="Unassembled WGS sequence"/>
</dbReference>
<feature type="site" description="Catalytically relevant" evidence="5">
    <location>
        <position position="144"/>
    </location>
</feature>
<organism evidence="9 10">
    <name type="scientific">Bacteroides intestinalis</name>
    <dbReference type="NCBI Taxonomy" id="329854"/>
    <lineage>
        <taxon>Bacteria</taxon>
        <taxon>Pseudomonadati</taxon>
        <taxon>Bacteroidota</taxon>
        <taxon>Bacteroidia</taxon>
        <taxon>Bacteroidales</taxon>
        <taxon>Bacteroidaceae</taxon>
        <taxon>Bacteroides</taxon>
    </lineage>
</organism>
<feature type="site" description="Catalytically relevant" evidence="5">
    <location>
        <position position="51"/>
    </location>
</feature>
<dbReference type="InterPro" id="IPR004800">
    <property type="entry name" value="KdsD/KpsF-type"/>
</dbReference>
<dbReference type="Pfam" id="PF01380">
    <property type="entry name" value="SIS"/>
    <property type="match status" value="1"/>
</dbReference>
<evidence type="ECO:0000313" key="9">
    <source>
        <dbReference type="EMBL" id="RGV48589.1"/>
    </source>
</evidence>
<dbReference type="AlphaFoldDB" id="A0A412XU41"/>
<dbReference type="PANTHER" id="PTHR42745:SF1">
    <property type="entry name" value="ARABINOSE 5-PHOSPHATE ISOMERASE KDSD"/>
    <property type="match status" value="1"/>
</dbReference>
<feature type="domain" description="SIS" evidence="8">
    <location>
        <begin position="33"/>
        <end position="176"/>
    </location>
</feature>
<dbReference type="PIRSF" id="PIRSF004692">
    <property type="entry name" value="KdsD_KpsF"/>
    <property type="match status" value="1"/>
</dbReference>
<dbReference type="PROSITE" id="PS51464">
    <property type="entry name" value="SIS"/>
    <property type="match status" value="1"/>
</dbReference>
<dbReference type="InterPro" id="IPR001347">
    <property type="entry name" value="SIS_dom"/>
</dbReference>
<keyword evidence="9" id="KW-0413">Isomerase</keyword>